<evidence type="ECO:0000256" key="7">
    <source>
        <dbReference type="ARBA" id="ARBA00044712"/>
    </source>
</evidence>
<sequence length="443" mass="49667">MAEADVTPPPAKRQAVEGDSSLGHVVASHYNNIEERGRSERSKSRIFYMRNSNNWIKTHLISYCLEQIRDRQVDHYPVSVLDLGCGKGGDLFKWQKGNIRHLVCADIAETSMEQCKERYNKTKSRVRGSLFSAEFIVADCTKKRIRPLLDNPKRQVDLVSCQFAFHYCFESLPQAETMLRNVAENLKRGGYFVATVPSAYEIMSRVKAGDGMKCGNEVYRISFPADRPEKPPLFGDCYNFFLEGVVDCPEFLVHPPTLQKLAKKWGLEMVWCRNFSTVFQDALREQDSQRLLSVMQALEQYPSRDEPATASEGEYSHAEDHLKAKEGVDAIRTLSKSEKCNLGENWLGRGVWITERGPLGRANYLQHRGVCPGLLGNGDSLAPAAKQSRRSSCVVCRLSDHREWTGRGGSAQPAAKTRILSGPVSRRPSVTHTCNGFEGSAGL</sequence>
<dbReference type="PANTHER" id="PTHR12189:SF2">
    <property type="entry name" value="MRNA CAP GUANINE-N7 METHYLTRANSFERASE"/>
    <property type="match status" value="1"/>
</dbReference>
<evidence type="ECO:0000256" key="1">
    <source>
        <dbReference type="ARBA" id="ARBA00011926"/>
    </source>
</evidence>
<accession>A0A8J5CQ60</accession>
<keyword evidence="10" id="KW-1185">Reference proteome</keyword>
<dbReference type="GO" id="GO:0003723">
    <property type="term" value="F:RNA binding"/>
    <property type="evidence" value="ECO:0007669"/>
    <property type="project" value="UniProtKB-KW"/>
</dbReference>
<protein>
    <recommendedName>
        <fullName evidence="1">mRNA (guanine-N(7))-methyltransferase</fullName>
        <ecNumber evidence="1">2.1.1.56</ecNumber>
    </recommendedName>
</protein>
<evidence type="ECO:0000256" key="3">
    <source>
        <dbReference type="ARBA" id="ARBA00022679"/>
    </source>
</evidence>
<keyword evidence="3" id="KW-0808">Transferase</keyword>
<dbReference type="EMBL" id="JACEEZ010018382">
    <property type="protein sequence ID" value="KAG0716971.1"/>
    <property type="molecule type" value="Genomic_DNA"/>
</dbReference>
<keyword evidence="4" id="KW-0949">S-adenosyl-L-methionine</keyword>
<evidence type="ECO:0000259" key="8">
    <source>
        <dbReference type="PROSITE" id="PS51562"/>
    </source>
</evidence>
<dbReference type="Pfam" id="PF03291">
    <property type="entry name" value="mRNA_G-N7_MeTrfase"/>
    <property type="match status" value="1"/>
</dbReference>
<evidence type="ECO:0000313" key="10">
    <source>
        <dbReference type="Proteomes" id="UP000770661"/>
    </source>
</evidence>
<dbReference type="InterPro" id="IPR039753">
    <property type="entry name" value="RG7MT1"/>
</dbReference>
<keyword evidence="6" id="KW-0507">mRNA processing</keyword>
<comment type="catalytic activity">
    <reaction evidence="7">
        <text>a 5'-end (5'-triphosphoguanosine)-ribonucleoside in mRNA + S-adenosyl-L-methionine = a 5'-end (N(7)-methyl 5'-triphosphoguanosine)-ribonucleoside in mRNA + S-adenosyl-L-homocysteine</text>
        <dbReference type="Rhea" id="RHEA:67008"/>
        <dbReference type="Rhea" id="RHEA-COMP:17166"/>
        <dbReference type="Rhea" id="RHEA-COMP:17167"/>
        <dbReference type="ChEBI" id="CHEBI:57856"/>
        <dbReference type="ChEBI" id="CHEBI:59789"/>
        <dbReference type="ChEBI" id="CHEBI:156461"/>
        <dbReference type="ChEBI" id="CHEBI:167617"/>
        <dbReference type="EC" id="2.1.1.56"/>
    </reaction>
</comment>
<evidence type="ECO:0000256" key="6">
    <source>
        <dbReference type="ARBA" id="ARBA00023042"/>
    </source>
</evidence>
<evidence type="ECO:0000256" key="2">
    <source>
        <dbReference type="ARBA" id="ARBA00022603"/>
    </source>
</evidence>
<organism evidence="9 10">
    <name type="scientific">Chionoecetes opilio</name>
    <name type="common">Atlantic snow crab</name>
    <name type="synonym">Cancer opilio</name>
    <dbReference type="NCBI Taxonomy" id="41210"/>
    <lineage>
        <taxon>Eukaryota</taxon>
        <taxon>Metazoa</taxon>
        <taxon>Ecdysozoa</taxon>
        <taxon>Arthropoda</taxon>
        <taxon>Crustacea</taxon>
        <taxon>Multicrustacea</taxon>
        <taxon>Malacostraca</taxon>
        <taxon>Eumalacostraca</taxon>
        <taxon>Eucarida</taxon>
        <taxon>Decapoda</taxon>
        <taxon>Pleocyemata</taxon>
        <taxon>Brachyura</taxon>
        <taxon>Eubrachyura</taxon>
        <taxon>Majoidea</taxon>
        <taxon>Majidae</taxon>
        <taxon>Chionoecetes</taxon>
    </lineage>
</organism>
<dbReference type="Proteomes" id="UP000770661">
    <property type="component" value="Unassembled WGS sequence"/>
</dbReference>
<evidence type="ECO:0000313" key="9">
    <source>
        <dbReference type="EMBL" id="KAG0716971.1"/>
    </source>
</evidence>
<dbReference type="InterPro" id="IPR029063">
    <property type="entry name" value="SAM-dependent_MTases_sf"/>
</dbReference>
<dbReference type="EC" id="2.1.1.56" evidence="1"/>
<proteinExistence type="predicted"/>
<evidence type="ECO:0000256" key="5">
    <source>
        <dbReference type="ARBA" id="ARBA00022884"/>
    </source>
</evidence>
<keyword evidence="5" id="KW-0694">RNA-binding</keyword>
<dbReference type="GO" id="GO:0004482">
    <property type="term" value="F:mRNA 5'-cap (guanine-N7-)-methyltransferase activity"/>
    <property type="evidence" value="ECO:0007669"/>
    <property type="project" value="UniProtKB-EC"/>
</dbReference>
<dbReference type="GO" id="GO:0005634">
    <property type="term" value="C:nucleus"/>
    <property type="evidence" value="ECO:0007669"/>
    <property type="project" value="TreeGrafter"/>
</dbReference>
<comment type="caution">
    <text evidence="9">The sequence shown here is derived from an EMBL/GenBank/DDBJ whole genome shotgun (WGS) entry which is preliminary data.</text>
</comment>
<keyword evidence="2 9" id="KW-0489">Methyltransferase</keyword>
<evidence type="ECO:0000256" key="4">
    <source>
        <dbReference type="ARBA" id="ARBA00022691"/>
    </source>
</evidence>
<name>A0A8J5CQ60_CHIOP</name>
<reference evidence="9" key="1">
    <citation type="submission" date="2020-07" db="EMBL/GenBank/DDBJ databases">
        <title>The High-quality genome of the commercially important snow crab, Chionoecetes opilio.</title>
        <authorList>
            <person name="Jeong J.-H."/>
            <person name="Ryu S."/>
        </authorList>
    </citation>
    <scope>NUCLEOTIDE SEQUENCE</scope>
    <source>
        <strain evidence="9">MADBK_172401_WGS</strain>
        <tissue evidence="9">Digestive gland</tissue>
    </source>
</reference>
<dbReference type="CDD" id="cd02440">
    <property type="entry name" value="AdoMet_MTases"/>
    <property type="match status" value="1"/>
</dbReference>
<dbReference type="AlphaFoldDB" id="A0A8J5CQ60"/>
<dbReference type="PROSITE" id="PS51562">
    <property type="entry name" value="RNA_CAP0_MT"/>
    <property type="match status" value="1"/>
</dbReference>
<dbReference type="Gene3D" id="3.40.50.150">
    <property type="entry name" value="Vaccinia Virus protein VP39"/>
    <property type="match status" value="1"/>
</dbReference>
<gene>
    <name evidence="9" type="primary">Rnmt_1</name>
    <name evidence="9" type="ORF">GWK47_008381</name>
</gene>
<dbReference type="PANTHER" id="PTHR12189">
    <property type="entry name" value="MRNA GUANINE-7- METHYLTRANSFERASE"/>
    <property type="match status" value="1"/>
</dbReference>
<keyword evidence="6" id="KW-0506">mRNA capping</keyword>
<feature type="domain" description="MRNA cap 0 methyltransferase" evidence="8">
    <location>
        <begin position="44"/>
        <end position="306"/>
    </location>
</feature>
<dbReference type="SUPFAM" id="SSF53335">
    <property type="entry name" value="S-adenosyl-L-methionine-dependent methyltransferases"/>
    <property type="match status" value="1"/>
</dbReference>
<dbReference type="InterPro" id="IPR004971">
    <property type="entry name" value="mRNA_G-N7_MeTrfase_dom"/>
</dbReference>
<dbReference type="OrthoDB" id="10248867at2759"/>